<keyword evidence="2" id="KW-1185">Reference proteome</keyword>
<name>A0A9P0KRK3_ACAOB</name>
<accession>A0A9P0KRK3</accession>
<gene>
    <name evidence="1" type="ORF">ACAOBT_LOCUS12405</name>
</gene>
<proteinExistence type="predicted"/>
<dbReference type="EMBL" id="CAKOFQ010006852">
    <property type="protein sequence ID" value="CAH1976972.1"/>
    <property type="molecule type" value="Genomic_DNA"/>
</dbReference>
<evidence type="ECO:0000313" key="1">
    <source>
        <dbReference type="EMBL" id="CAH1976972.1"/>
    </source>
</evidence>
<organism evidence="1 2">
    <name type="scientific">Acanthoscelides obtectus</name>
    <name type="common">Bean weevil</name>
    <name type="synonym">Bruchus obtectus</name>
    <dbReference type="NCBI Taxonomy" id="200917"/>
    <lineage>
        <taxon>Eukaryota</taxon>
        <taxon>Metazoa</taxon>
        <taxon>Ecdysozoa</taxon>
        <taxon>Arthropoda</taxon>
        <taxon>Hexapoda</taxon>
        <taxon>Insecta</taxon>
        <taxon>Pterygota</taxon>
        <taxon>Neoptera</taxon>
        <taxon>Endopterygota</taxon>
        <taxon>Coleoptera</taxon>
        <taxon>Polyphaga</taxon>
        <taxon>Cucujiformia</taxon>
        <taxon>Chrysomeloidea</taxon>
        <taxon>Chrysomelidae</taxon>
        <taxon>Bruchinae</taxon>
        <taxon>Bruchini</taxon>
        <taxon>Acanthoscelides</taxon>
    </lineage>
</organism>
<dbReference type="Proteomes" id="UP001152888">
    <property type="component" value="Unassembled WGS sequence"/>
</dbReference>
<dbReference type="OrthoDB" id="2556847at2759"/>
<comment type="caution">
    <text evidence="1">The sequence shown here is derived from an EMBL/GenBank/DDBJ whole genome shotgun (WGS) entry which is preliminary data.</text>
</comment>
<reference evidence="1" key="1">
    <citation type="submission" date="2022-03" db="EMBL/GenBank/DDBJ databases">
        <authorList>
            <person name="Sayadi A."/>
        </authorList>
    </citation>
    <scope>NUCLEOTIDE SEQUENCE</scope>
</reference>
<dbReference type="AlphaFoldDB" id="A0A9P0KRK3"/>
<protein>
    <submittedName>
        <fullName evidence="1">Uncharacterized protein</fullName>
    </submittedName>
</protein>
<sequence>MRTYWCHIGDNLRLLDEIQIIGADHCAVCAEIFIVDFLLFDLWLIGCILRRFTHFLQRLVGSLRHFFTTLTNDIRISKVYSTLESK</sequence>
<evidence type="ECO:0000313" key="2">
    <source>
        <dbReference type="Proteomes" id="UP001152888"/>
    </source>
</evidence>